<keyword evidence="1" id="KW-1133">Transmembrane helix</keyword>
<evidence type="ECO:0000313" key="3">
    <source>
        <dbReference type="Proteomes" id="UP000199580"/>
    </source>
</evidence>
<protein>
    <submittedName>
        <fullName evidence="2">Uncharacterized protein</fullName>
    </submittedName>
</protein>
<feature type="transmembrane region" description="Helical" evidence="1">
    <location>
        <begin position="45"/>
        <end position="64"/>
    </location>
</feature>
<dbReference type="RefSeq" id="WP_139171817.1">
    <property type="nucleotide sequence ID" value="NZ_BKAI01000033.1"/>
</dbReference>
<proteinExistence type="predicted"/>
<dbReference type="EMBL" id="FNEZ01000011">
    <property type="protein sequence ID" value="SDK62987.1"/>
    <property type="molecule type" value="Genomic_DNA"/>
</dbReference>
<organism evidence="2 3">
    <name type="scientific">Flavobacterium noncentrifugens</name>
    <dbReference type="NCBI Taxonomy" id="1128970"/>
    <lineage>
        <taxon>Bacteria</taxon>
        <taxon>Pseudomonadati</taxon>
        <taxon>Bacteroidota</taxon>
        <taxon>Flavobacteriia</taxon>
        <taxon>Flavobacteriales</taxon>
        <taxon>Flavobacteriaceae</taxon>
        <taxon>Flavobacterium</taxon>
    </lineage>
</organism>
<evidence type="ECO:0000256" key="1">
    <source>
        <dbReference type="SAM" id="Phobius"/>
    </source>
</evidence>
<reference evidence="2 3" key="1">
    <citation type="submission" date="2016-10" db="EMBL/GenBank/DDBJ databases">
        <authorList>
            <person name="de Groot N.N."/>
        </authorList>
    </citation>
    <scope>NUCLEOTIDE SEQUENCE [LARGE SCALE GENOMIC DNA]</scope>
    <source>
        <strain evidence="2 3">CGMCC 1.10076</strain>
    </source>
</reference>
<keyword evidence="1" id="KW-0472">Membrane</keyword>
<dbReference type="Proteomes" id="UP000199580">
    <property type="component" value="Unassembled WGS sequence"/>
</dbReference>
<evidence type="ECO:0000313" key="2">
    <source>
        <dbReference type="EMBL" id="SDK62987.1"/>
    </source>
</evidence>
<dbReference type="OrthoDB" id="9941670at2"/>
<keyword evidence="3" id="KW-1185">Reference proteome</keyword>
<accession>A0A1G9DGI3</accession>
<gene>
    <name evidence="2" type="ORF">SAMN04487935_3814</name>
</gene>
<dbReference type="AlphaFoldDB" id="A0A1G9DGI3"/>
<dbReference type="STRING" id="1128970.SAMN04487935_3814"/>
<keyword evidence="1" id="KW-0812">Transmembrane</keyword>
<name>A0A1G9DGI3_9FLAO</name>
<sequence>MDLFYGFFNTLLGILATLIGFKIYRPFKSKDGNTEKEELWYRKFGTFYKIGGIFMLVLGVIKLLNNLPF</sequence>
<feature type="transmembrane region" description="Helical" evidence="1">
    <location>
        <begin position="6"/>
        <end position="24"/>
    </location>
</feature>